<sequence length="138" mass="16314">MEEISYVHGESYKDIDYEYFLLFVEKENFKKDVFFETFLPYIKNISYMLSSNKTANKKTIKSVLQEMDTIETADYNILPVVISYNETLYENEESYTGRGDFCIDILSTEGAEEFAFRFETEQSRQQLIDELSKIGMEF</sequence>
<dbReference type="GeneID" id="40088604"/>
<accession>A0A2L0V0R2</accession>
<keyword evidence="2" id="KW-1185">Reference proteome</keyword>
<dbReference type="EMBL" id="MF403008">
    <property type="protein sequence ID" value="AUZ95360.1"/>
    <property type="molecule type" value="Genomic_DNA"/>
</dbReference>
<evidence type="ECO:0000313" key="2">
    <source>
        <dbReference type="Proteomes" id="UP000223025"/>
    </source>
</evidence>
<protein>
    <submittedName>
        <fullName evidence="1">Uncharacterized protein</fullName>
    </submittedName>
</protein>
<evidence type="ECO:0000313" key="1">
    <source>
        <dbReference type="EMBL" id="AUZ95360.1"/>
    </source>
</evidence>
<dbReference type="KEGG" id="vg:40088604"/>
<reference evidence="1 2" key="1">
    <citation type="submission" date="2017-06" db="EMBL/GenBank/DDBJ databases">
        <authorList>
            <person name="Kim H.J."/>
            <person name="Triplett B.A."/>
        </authorList>
    </citation>
    <scope>NUCLEOTIDE SEQUENCE [LARGE SCALE GENOMIC DNA]</scope>
</reference>
<organism evidence="1 2">
    <name type="scientific">Agrobacterium phage Atu_ph07</name>
    <dbReference type="NCBI Taxonomy" id="2024264"/>
    <lineage>
        <taxon>Viruses</taxon>
        <taxon>Duplodnaviria</taxon>
        <taxon>Heunggongvirae</taxon>
        <taxon>Uroviricota</taxon>
        <taxon>Caudoviricetes</taxon>
        <taxon>Polybotosvirus</taxon>
        <taxon>Polybotosvirus Atuph07</taxon>
    </lineage>
</organism>
<dbReference type="RefSeq" id="YP_009612266.1">
    <property type="nucleotide sequence ID" value="NC_042013.1"/>
</dbReference>
<proteinExistence type="predicted"/>
<dbReference type="Proteomes" id="UP000223025">
    <property type="component" value="Segment"/>
</dbReference>
<name>A0A2L0V0R2_9CAUD</name>